<dbReference type="Gene3D" id="3.30.379.10">
    <property type="entry name" value="Chitobiase/beta-hexosaminidase domain 2-like"/>
    <property type="match status" value="1"/>
</dbReference>
<dbReference type="InterPro" id="IPR024240">
    <property type="entry name" value="NAGLU_N"/>
</dbReference>
<feature type="domain" description="Alpha-N-acetylglucosaminidase tim-barrel" evidence="3">
    <location>
        <begin position="122"/>
        <end position="460"/>
    </location>
</feature>
<evidence type="ECO:0000259" key="3">
    <source>
        <dbReference type="Pfam" id="PF05089"/>
    </source>
</evidence>
<evidence type="ECO:0000259" key="5">
    <source>
        <dbReference type="Pfam" id="PF12972"/>
    </source>
</evidence>
<dbReference type="Pfam" id="PF05089">
    <property type="entry name" value="NAGLU"/>
    <property type="match status" value="1"/>
</dbReference>
<dbReference type="Proteomes" id="UP000194127">
    <property type="component" value="Unassembled WGS sequence"/>
</dbReference>
<keyword evidence="7" id="KW-1185">Reference proteome</keyword>
<feature type="domain" description="Alpha-N-acetylglucosaminidase N-terminal" evidence="4">
    <location>
        <begin position="26"/>
        <end position="107"/>
    </location>
</feature>
<protein>
    <submittedName>
        <fullName evidence="6">Glycoside hydrolase family 89 protein</fullName>
    </submittedName>
</protein>
<evidence type="ECO:0000256" key="2">
    <source>
        <dbReference type="SAM" id="SignalP"/>
    </source>
</evidence>
<dbReference type="RefSeq" id="XP_024343630.1">
    <property type="nucleotide sequence ID" value="XM_024476713.1"/>
</dbReference>
<accession>A0A1X6NEG9</accession>
<dbReference type="OrthoDB" id="64736at2759"/>
<feature type="domain" description="Alpha-N-acetylglucosaminidase C-terminal" evidence="5">
    <location>
        <begin position="469"/>
        <end position="747"/>
    </location>
</feature>
<dbReference type="InterPro" id="IPR029018">
    <property type="entry name" value="Hex-like_dom2"/>
</dbReference>
<dbReference type="STRING" id="670580.A0A1X6NEG9"/>
<dbReference type="AlphaFoldDB" id="A0A1X6NEG9"/>
<dbReference type="InterPro" id="IPR007781">
    <property type="entry name" value="NAGLU"/>
</dbReference>
<dbReference type="Gene3D" id="3.20.20.80">
    <property type="entry name" value="Glycosidases"/>
    <property type="match status" value="1"/>
</dbReference>
<dbReference type="GeneID" id="36321664"/>
<name>A0A1X6NEG9_9APHY</name>
<evidence type="ECO:0000259" key="4">
    <source>
        <dbReference type="Pfam" id="PF12971"/>
    </source>
</evidence>
<evidence type="ECO:0000313" key="7">
    <source>
        <dbReference type="Proteomes" id="UP000194127"/>
    </source>
</evidence>
<feature type="signal peptide" evidence="2">
    <location>
        <begin position="1"/>
        <end position="19"/>
    </location>
</feature>
<dbReference type="Pfam" id="PF12972">
    <property type="entry name" value="NAGLU_C"/>
    <property type="match status" value="1"/>
</dbReference>
<feature type="chain" id="PRO_5010870600" evidence="2">
    <location>
        <begin position="20"/>
        <end position="750"/>
    </location>
</feature>
<dbReference type="Gene3D" id="1.20.120.670">
    <property type="entry name" value="N-acetyl-b-d-glucoasminidase"/>
    <property type="match status" value="1"/>
</dbReference>
<gene>
    <name evidence="6" type="ORF">POSPLADRAFT_1030090</name>
</gene>
<dbReference type="PANTHER" id="PTHR12872:SF1">
    <property type="entry name" value="ALPHA-N-ACETYLGLUCOSAMINIDASE"/>
    <property type="match status" value="1"/>
</dbReference>
<keyword evidence="1 6" id="KW-0378">Hydrolase</keyword>
<dbReference type="EMBL" id="KZ110591">
    <property type="protein sequence ID" value="OSX66836.1"/>
    <property type="molecule type" value="Genomic_DNA"/>
</dbReference>
<evidence type="ECO:0000256" key="1">
    <source>
        <dbReference type="ARBA" id="ARBA00022801"/>
    </source>
</evidence>
<dbReference type="PANTHER" id="PTHR12872">
    <property type="entry name" value="ALPHA-N-ACETYLGLUCOSAMINIDASE"/>
    <property type="match status" value="1"/>
</dbReference>
<dbReference type="InterPro" id="IPR024733">
    <property type="entry name" value="NAGLU_tim-barrel"/>
</dbReference>
<dbReference type="Pfam" id="PF12971">
    <property type="entry name" value="NAGLU_N"/>
    <property type="match status" value="1"/>
</dbReference>
<dbReference type="GO" id="GO:0016787">
    <property type="term" value="F:hydrolase activity"/>
    <property type="evidence" value="ECO:0007669"/>
    <property type="project" value="UniProtKB-KW"/>
</dbReference>
<dbReference type="InterPro" id="IPR024732">
    <property type="entry name" value="NAGLU_C"/>
</dbReference>
<keyword evidence="2" id="KW-0732">Signal</keyword>
<evidence type="ECO:0000313" key="6">
    <source>
        <dbReference type="EMBL" id="OSX66836.1"/>
    </source>
</evidence>
<organism evidence="6 7">
    <name type="scientific">Postia placenta MAD-698-R-SB12</name>
    <dbReference type="NCBI Taxonomy" id="670580"/>
    <lineage>
        <taxon>Eukaryota</taxon>
        <taxon>Fungi</taxon>
        <taxon>Dikarya</taxon>
        <taxon>Basidiomycota</taxon>
        <taxon>Agaricomycotina</taxon>
        <taxon>Agaricomycetes</taxon>
        <taxon>Polyporales</taxon>
        <taxon>Adustoporiaceae</taxon>
        <taxon>Rhodonia</taxon>
    </lineage>
</organism>
<proteinExistence type="predicted"/>
<reference evidence="6 7" key="1">
    <citation type="submission" date="2017-04" db="EMBL/GenBank/DDBJ databases">
        <title>Genome Sequence of the Model Brown-Rot Fungus Postia placenta SB12.</title>
        <authorList>
            <consortium name="DOE Joint Genome Institute"/>
            <person name="Gaskell J."/>
            <person name="Kersten P."/>
            <person name="Larrondo L.F."/>
            <person name="Canessa P."/>
            <person name="Martinez D."/>
            <person name="Hibbett D."/>
            <person name="Schmoll M."/>
            <person name="Kubicek C.P."/>
            <person name="Martinez A.T."/>
            <person name="Yadav J."/>
            <person name="Master E."/>
            <person name="Magnuson J.K."/>
            <person name="James T."/>
            <person name="Yaver D."/>
            <person name="Berka R."/>
            <person name="Labutti K."/>
            <person name="Lipzen A."/>
            <person name="Aerts A."/>
            <person name="Barry K."/>
            <person name="Henrissat B."/>
            <person name="Blanchette R."/>
            <person name="Grigoriev I."/>
            <person name="Cullen D."/>
        </authorList>
    </citation>
    <scope>NUCLEOTIDE SEQUENCE [LARGE SCALE GENOMIC DNA]</scope>
    <source>
        <strain evidence="6 7">MAD-698-R-SB12</strain>
    </source>
</reference>
<sequence length="750" mass="82664">MQWFLPLLVAALCAAPAHAATTSLDGIYALVQRQIPQHQDSFTFSLIEGDGDAFTISDTVGGSGGITVQCTTVSACARGLYTYATQFGGVDIWWTGSRLNQLPATLPEVGQPVDGSAVVPYRYHFNTVTFDYTAAFWDWEQWEAELDWLALRGVNLPLAWVGYEYILTQVFQEVGLTDTDIASFLSGPAFQAWNRFGNIQGSWGGDLPTQWVNDQYALQQQIVQRMADLGMTPVLPAFTGFVPHAMARLYPNASIVNGSQWSDFPSSLTDTSFLEPFDPLFATMQQSFITKQQAAFGANLTHVYTLDQYNENSPYSGDTGYLANISAGTFASLREADPEAVWMMQGWLFFADESFWTDDRISAFLNAVPGSDSMIILDLYAEAAPQWQRTDSYYGKQWIWCELHDYGGNMGMEGNLPELASAPLAALNTAGSSMKGMGLTMEGQEGNEIVYDFLLDQAWSSTSLNITAYVEAWVSRRYTVASLPASAQEAWTILSTTVYSNTNPNTQAVIKSIVELSPSISGLTNATGHHPTEVSYQTNTSIIPALQNLVQAAAQNPLLLTVPEFVYDVVDVTRQLLVNRFIGYYTVLVSEYYSSGATSASVNAAGQPLLTVITDLDTLLYTSPYYLLSNWISDARSLANGNTTYADYLEYNARNQITLWGPDGEINDYASKQWAGLVGTYYLSRWQTFVTYLADITGNGTAYDNTVLQAQLLNIGKAWDQEIWGQSANEPLTTVGTSMTVVDQMIQKYI</sequence>